<accession>A0A3R7KNT5</accession>
<gene>
    <name evidence="2" type="ORF">Tco025E_09252</name>
</gene>
<sequence length="129" mass="13735">MCCRASRTQKSRARNAAGPAFSPTPSRGRAPATTAREAQGNPAGHRRASNPPSVRGQKARGFARPEGVRAALRPARADRTDGALCLAALPAPNQRAHCTRRRGSATHGASAKATAQRVGLMRRHKHMKK</sequence>
<dbReference type="Proteomes" id="UP000284403">
    <property type="component" value="Unassembled WGS sequence"/>
</dbReference>
<evidence type="ECO:0000313" key="2">
    <source>
        <dbReference type="EMBL" id="RNE98307.1"/>
    </source>
</evidence>
<reference evidence="2 3" key="1">
    <citation type="journal article" date="2018" name="BMC Genomics">
        <title>Genomic comparison of Trypanosoma conorhini and Trypanosoma rangeli to Trypanosoma cruzi strains of high and low virulence.</title>
        <authorList>
            <person name="Bradwell K.R."/>
            <person name="Koparde V.N."/>
            <person name="Matveyev A.V."/>
            <person name="Serrano M.G."/>
            <person name="Alves J.M."/>
            <person name="Parikh H."/>
            <person name="Huang B."/>
            <person name="Lee V."/>
            <person name="Espinosa-Alvarez O."/>
            <person name="Ortiz P.A."/>
            <person name="Costa-Martins A.G."/>
            <person name="Teixeira M.M."/>
            <person name="Buck G.A."/>
        </authorList>
    </citation>
    <scope>NUCLEOTIDE SEQUENCE [LARGE SCALE GENOMIC DNA]</scope>
    <source>
        <strain evidence="2 3">025E</strain>
    </source>
</reference>
<name>A0A3R7KNT5_9TRYP</name>
<dbReference type="EMBL" id="MKKU01001046">
    <property type="protein sequence ID" value="RNE98307.1"/>
    <property type="molecule type" value="Genomic_DNA"/>
</dbReference>
<evidence type="ECO:0000313" key="3">
    <source>
        <dbReference type="Proteomes" id="UP000284403"/>
    </source>
</evidence>
<proteinExistence type="predicted"/>
<keyword evidence="3" id="KW-1185">Reference proteome</keyword>
<organism evidence="2 3">
    <name type="scientific">Trypanosoma conorhini</name>
    <dbReference type="NCBI Taxonomy" id="83891"/>
    <lineage>
        <taxon>Eukaryota</taxon>
        <taxon>Discoba</taxon>
        <taxon>Euglenozoa</taxon>
        <taxon>Kinetoplastea</taxon>
        <taxon>Metakinetoplastina</taxon>
        <taxon>Trypanosomatida</taxon>
        <taxon>Trypanosomatidae</taxon>
        <taxon>Trypanosoma</taxon>
    </lineage>
</organism>
<protein>
    <submittedName>
        <fullName evidence="2">Uncharacterized protein</fullName>
    </submittedName>
</protein>
<comment type="caution">
    <text evidence="2">The sequence shown here is derived from an EMBL/GenBank/DDBJ whole genome shotgun (WGS) entry which is preliminary data.</text>
</comment>
<feature type="region of interest" description="Disordered" evidence="1">
    <location>
        <begin position="1"/>
        <end position="68"/>
    </location>
</feature>
<dbReference type="GeneID" id="40322863"/>
<evidence type="ECO:0000256" key="1">
    <source>
        <dbReference type="SAM" id="MobiDB-lite"/>
    </source>
</evidence>
<dbReference type="AlphaFoldDB" id="A0A3R7KNT5"/>
<dbReference type="RefSeq" id="XP_029223813.1">
    <property type="nucleotide sequence ID" value="XM_029376073.1"/>
</dbReference>